<dbReference type="PANTHER" id="PTHR34408:SF1">
    <property type="entry name" value="GLYCOSYL HYDROLASE FAMILY 19 DOMAIN-CONTAINING PROTEIN HI_1415"/>
    <property type="match status" value="1"/>
</dbReference>
<dbReference type="Gene3D" id="1.10.101.10">
    <property type="entry name" value="PGBD-like superfamily/PGBD"/>
    <property type="match status" value="1"/>
</dbReference>
<protein>
    <recommendedName>
        <fullName evidence="2">Peptidoglycan binding-like domain-containing protein</fullName>
    </recommendedName>
</protein>
<keyword evidence="1" id="KW-0812">Transmembrane</keyword>
<dbReference type="AlphaFoldDB" id="A0A0P6VL12"/>
<evidence type="ECO:0000313" key="3">
    <source>
        <dbReference type="EMBL" id="KPL50815.1"/>
    </source>
</evidence>
<name>A0A0P6VL12_9HYPH</name>
<reference evidence="3 4" key="2">
    <citation type="submission" date="2015-10" db="EMBL/GenBank/DDBJ databases">
        <title>Draft Genome Sequence of Prosthecomicrobium hirschii ATCC 27832.</title>
        <authorList>
            <person name="Daniel J."/>
            <person name="Givan S.A."/>
            <person name="Brun Y.V."/>
            <person name="Brown P.J."/>
        </authorList>
    </citation>
    <scope>NUCLEOTIDE SEQUENCE [LARGE SCALE GENOMIC DNA]</scope>
    <source>
        <strain evidence="3 4">16</strain>
    </source>
</reference>
<organism evidence="3 4">
    <name type="scientific">Prosthecodimorpha hirschii</name>
    <dbReference type="NCBI Taxonomy" id="665126"/>
    <lineage>
        <taxon>Bacteria</taxon>
        <taxon>Pseudomonadati</taxon>
        <taxon>Pseudomonadota</taxon>
        <taxon>Alphaproteobacteria</taxon>
        <taxon>Hyphomicrobiales</taxon>
        <taxon>Ancalomicrobiaceae</taxon>
        <taxon>Prosthecodimorpha</taxon>
    </lineage>
</organism>
<accession>A0A0P6VL12</accession>
<keyword evidence="4" id="KW-1185">Reference proteome</keyword>
<gene>
    <name evidence="3" type="ORF">ABB55_00025</name>
</gene>
<dbReference type="SUPFAM" id="SSF47090">
    <property type="entry name" value="PGBD-like"/>
    <property type="match status" value="1"/>
</dbReference>
<dbReference type="InterPro" id="IPR036366">
    <property type="entry name" value="PGBDSf"/>
</dbReference>
<dbReference type="InterPro" id="IPR052354">
    <property type="entry name" value="Cell_Wall_Dynamics_Protein"/>
</dbReference>
<reference evidence="3 4" key="1">
    <citation type="submission" date="2015-09" db="EMBL/GenBank/DDBJ databases">
        <authorList>
            <person name="Jackson K.R."/>
            <person name="Lunt B.L."/>
            <person name="Fisher J.N.B."/>
            <person name="Gardner A.V."/>
            <person name="Bailey M.E."/>
            <person name="Deus L.M."/>
            <person name="Earl A.S."/>
            <person name="Gibby P.D."/>
            <person name="Hartmann K.A."/>
            <person name="Liu J.E."/>
            <person name="Manci A.M."/>
            <person name="Nielsen D.A."/>
            <person name="Solomon M.B."/>
            <person name="Breakwell D.P."/>
            <person name="Burnett S.H."/>
            <person name="Grose J.H."/>
        </authorList>
    </citation>
    <scope>NUCLEOTIDE SEQUENCE [LARGE SCALE GENOMIC DNA]</scope>
    <source>
        <strain evidence="3 4">16</strain>
    </source>
</reference>
<feature type="domain" description="Peptidoglycan binding-like" evidence="2">
    <location>
        <begin position="223"/>
        <end position="277"/>
    </location>
</feature>
<sequence>MRAVDIARRLCRRARPEYLEAFDQGDALLDEAGINTPLRLAHFLAQIFHECGGLTIRRENMRFTAAGIRETWPSRPEAVRFAGDPDGLANCVYGGRMGNGPPESGDGARYVGNGLMQTTARGAHREYGRKAGVDFEADPDLVTDPRYALLPAILEWTEMRCNELADRNAIKQIGNAINRGNPNAQKAPIGHKDRVAWFDKIWALMQAGGTAPAEPSWRAAEPDPDIADLQRLLVRLGYAVVVDGRKGPKTVAALQDFQRRNKLAVDGVAGAQTRAALHAAIDELDDPVIKAPTPPSADQPPIANPGATGTGVAVGGGAAIEGVDRIGQIILDQKDQLGPAIEPIAAVVPWVKIVLVLLTVAGVGLMAYGAWIKLRPRAGTPL</sequence>
<dbReference type="Proteomes" id="UP000048984">
    <property type="component" value="Unassembled WGS sequence"/>
</dbReference>
<dbReference type="InterPro" id="IPR036365">
    <property type="entry name" value="PGBD-like_sf"/>
</dbReference>
<dbReference type="PANTHER" id="PTHR34408">
    <property type="entry name" value="FAMILY PROTEIN, PUTATIVE-RELATED"/>
    <property type="match status" value="1"/>
</dbReference>
<keyword evidence="1" id="KW-1133">Transmembrane helix</keyword>
<evidence type="ECO:0000313" key="4">
    <source>
        <dbReference type="Proteomes" id="UP000048984"/>
    </source>
</evidence>
<dbReference type="InterPro" id="IPR002477">
    <property type="entry name" value="Peptidoglycan-bd-like"/>
</dbReference>
<proteinExistence type="predicted"/>
<dbReference type="EMBL" id="LJYW01000001">
    <property type="protein sequence ID" value="KPL50815.1"/>
    <property type="molecule type" value="Genomic_DNA"/>
</dbReference>
<dbReference type="RefSeq" id="WP_054356978.1">
    <property type="nucleotide sequence ID" value="NZ_LJYW01000001.1"/>
</dbReference>
<dbReference type="Pfam" id="PF01471">
    <property type="entry name" value="PG_binding_1"/>
    <property type="match status" value="1"/>
</dbReference>
<dbReference type="Gene3D" id="1.10.530.10">
    <property type="match status" value="1"/>
</dbReference>
<dbReference type="STRING" id="665126.ABB55_00025"/>
<dbReference type="SUPFAM" id="SSF53955">
    <property type="entry name" value="Lysozyme-like"/>
    <property type="match status" value="1"/>
</dbReference>
<evidence type="ECO:0000256" key="1">
    <source>
        <dbReference type="SAM" id="Phobius"/>
    </source>
</evidence>
<comment type="caution">
    <text evidence="3">The sequence shown here is derived from an EMBL/GenBank/DDBJ whole genome shotgun (WGS) entry which is preliminary data.</text>
</comment>
<dbReference type="InterPro" id="IPR023346">
    <property type="entry name" value="Lysozyme-like_dom_sf"/>
</dbReference>
<evidence type="ECO:0000259" key="2">
    <source>
        <dbReference type="Pfam" id="PF01471"/>
    </source>
</evidence>
<keyword evidence="1" id="KW-0472">Membrane</keyword>
<feature type="transmembrane region" description="Helical" evidence="1">
    <location>
        <begin position="350"/>
        <end position="372"/>
    </location>
</feature>